<dbReference type="SUPFAM" id="SSF54909">
    <property type="entry name" value="Dimeric alpha+beta barrel"/>
    <property type="match status" value="1"/>
</dbReference>
<sequence length="97" mass="11080">MIGVTVTFSYAGDFDSARITDVAKNARGMFEGMPGLRFKFFTFDENRQQAVNFYVWESRQEAEQFFSEELRARVTDLYGVAPSVEFSQIAEIVDNAD</sequence>
<proteinExistence type="predicted"/>
<name>A0A101SVW4_9ACTN</name>
<organism evidence="1 2">
    <name type="scientific">Streptomyces bungoensis</name>
    <dbReference type="NCBI Taxonomy" id="285568"/>
    <lineage>
        <taxon>Bacteria</taxon>
        <taxon>Bacillati</taxon>
        <taxon>Actinomycetota</taxon>
        <taxon>Actinomycetes</taxon>
        <taxon>Kitasatosporales</taxon>
        <taxon>Streptomycetaceae</taxon>
        <taxon>Streptomyces</taxon>
    </lineage>
</organism>
<evidence type="ECO:0000313" key="2">
    <source>
        <dbReference type="Proteomes" id="UP000053024"/>
    </source>
</evidence>
<dbReference type="RefSeq" id="WP_061926376.1">
    <property type="nucleotide sequence ID" value="NZ_JBEYBH010000040.1"/>
</dbReference>
<evidence type="ECO:0008006" key="3">
    <source>
        <dbReference type="Google" id="ProtNLM"/>
    </source>
</evidence>
<protein>
    <recommendedName>
        <fullName evidence="3">ABM domain-containing protein</fullName>
    </recommendedName>
</protein>
<dbReference type="AlphaFoldDB" id="A0A101SVW4"/>
<dbReference type="InterPro" id="IPR011008">
    <property type="entry name" value="Dimeric_a/b-barrel"/>
</dbReference>
<accession>A0A101SVW4</accession>
<comment type="caution">
    <text evidence="1">The sequence shown here is derived from an EMBL/GenBank/DDBJ whole genome shotgun (WGS) entry which is preliminary data.</text>
</comment>
<dbReference type="EMBL" id="LMWX01000042">
    <property type="protein sequence ID" value="KUN81160.1"/>
    <property type="molecule type" value="Genomic_DNA"/>
</dbReference>
<dbReference type="Proteomes" id="UP000053024">
    <property type="component" value="Unassembled WGS sequence"/>
</dbReference>
<gene>
    <name evidence="1" type="ORF">AQJ66_24310</name>
</gene>
<dbReference type="OrthoDB" id="3871007at2"/>
<keyword evidence="2" id="KW-1185">Reference proteome</keyword>
<evidence type="ECO:0000313" key="1">
    <source>
        <dbReference type="EMBL" id="KUN81160.1"/>
    </source>
</evidence>
<reference evidence="1 2" key="1">
    <citation type="submission" date="2015-10" db="EMBL/GenBank/DDBJ databases">
        <title>Draft genome sequence of Streptomyces bungoensis DSM 41781, type strain for the species Streptomyces bungoensis.</title>
        <authorList>
            <person name="Ruckert C."/>
            <person name="Winkler A."/>
            <person name="Kalinowski J."/>
            <person name="Kampfer P."/>
            <person name="Glaeser S."/>
        </authorList>
    </citation>
    <scope>NUCLEOTIDE SEQUENCE [LARGE SCALE GENOMIC DNA]</scope>
    <source>
        <strain evidence="1 2">DSM 41781</strain>
    </source>
</reference>
<dbReference type="Gene3D" id="3.30.70.100">
    <property type="match status" value="1"/>
</dbReference>